<sequence>MDSWSVEAHLVACADCRAALTRASAGTPASATVDLVRERIELDLPARRAPMGWTRQFFLVLRGAPGARSSWLLALGLVLVAASLLDASPLSKGFGEPGTWWFAHGSYVVLVAPLLQIAGVALSYGPWIDPCHEMTGSTPLGGLRLLLIRTLLVLVTVVPATLVIGLFTERGTPVLTLLPGLGLTSLTLALGSVVQLRHAALVVGGGWLTACVVPLLVKTVPQVLASPLPVVWVPVIILSSATVLLRRRSFTYAPQLVRS</sequence>
<reference evidence="3" key="1">
    <citation type="journal article" date="2019" name="Int. J. Syst. Evol. Microbiol.">
        <title>The Global Catalogue of Microorganisms (GCM) 10K type strain sequencing project: providing services to taxonomists for standard genome sequencing and annotation.</title>
        <authorList>
            <consortium name="The Broad Institute Genomics Platform"/>
            <consortium name="The Broad Institute Genome Sequencing Center for Infectious Disease"/>
            <person name="Wu L."/>
            <person name="Ma J."/>
        </authorList>
    </citation>
    <scope>NUCLEOTIDE SEQUENCE [LARGE SCALE GENOMIC DNA]</scope>
    <source>
        <strain evidence="3">JCM 17342</strain>
    </source>
</reference>
<keyword evidence="1" id="KW-0812">Transmembrane</keyword>
<name>A0ABP7T2I5_9PSEU</name>
<evidence type="ECO:0000256" key="1">
    <source>
        <dbReference type="SAM" id="Phobius"/>
    </source>
</evidence>
<evidence type="ECO:0000313" key="3">
    <source>
        <dbReference type="Proteomes" id="UP001501747"/>
    </source>
</evidence>
<feature type="transmembrane region" description="Helical" evidence="1">
    <location>
        <begin position="100"/>
        <end position="125"/>
    </location>
</feature>
<keyword evidence="3" id="KW-1185">Reference proteome</keyword>
<feature type="transmembrane region" description="Helical" evidence="1">
    <location>
        <begin position="174"/>
        <end position="194"/>
    </location>
</feature>
<keyword evidence="1" id="KW-1133">Transmembrane helix</keyword>
<dbReference type="Proteomes" id="UP001501747">
    <property type="component" value="Unassembled WGS sequence"/>
</dbReference>
<feature type="transmembrane region" description="Helical" evidence="1">
    <location>
        <begin position="146"/>
        <end position="168"/>
    </location>
</feature>
<dbReference type="EMBL" id="BAABAL010000018">
    <property type="protein sequence ID" value="GAA4020131.1"/>
    <property type="molecule type" value="Genomic_DNA"/>
</dbReference>
<comment type="caution">
    <text evidence="2">The sequence shown here is derived from an EMBL/GenBank/DDBJ whole genome shotgun (WGS) entry which is preliminary data.</text>
</comment>
<evidence type="ECO:0008006" key="4">
    <source>
        <dbReference type="Google" id="ProtNLM"/>
    </source>
</evidence>
<feature type="transmembrane region" description="Helical" evidence="1">
    <location>
        <begin position="71"/>
        <end position="88"/>
    </location>
</feature>
<accession>A0ABP7T2I5</accession>
<proteinExistence type="predicted"/>
<keyword evidence="1" id="KW-0472">Membrane</keyword>
<organism evidence="2 3">
    <name type="scientific">Allokutzneria multivorans</name>
    <dbReference type="NCBI Taxonomy" id="1142134"/>
    <lineage>
        <taxon>Bacteria</taxon>
        <taxon>Bacillati</taxon>
        <taxon>Actinomycetota</taxon>
        <taxon>Actinomycetes</taxon>
        <taxon>Pseudonocardiales</taxon>
        <taxon>Pseudonocardiaceae</taxon>
        <taxon>Allokutzneria</taxon>
    </lineage>
</organism>
<feature type="transmembrane region" description="Helical" evidence="1">
    <location>
        <begin position="199"/>
        <end position="217"/>
    </location>
</feature>
<protein>
    <recommendedName>
        <fullName evidence="4">Zinc finger protein</fullName>
    </recommendedName>
</protein>
<feature type="transmembrane region" description="Helical" evidence="1">
    <location>
        <begin position="223"/>
        <end position="245"/>
    </location>
</feature>
<gene>
    <name evidence="2" type="ORF">GCM10022247_50040</name>
</gene>
<evidence type="ECO:0000313" key="2">
    <source>
        <dbReference type="EMBL" id="GAA4020131.1"/>
    </source>
</evidence>